<sequence>MVTDEIKTEIKSIFDQFKVFGTFNRAIPFGNGHINSTFLIKTKEKTSPDYILQKINNHVFTNPPKLQENLVQITQYMEKMDGIINKSSPIVNLKVFPTHEGKYWFQDAHSEYWRIFNFIDNANSHDLVKNSTQALEAGKIIALFQKSLVNFPISKINDTIPNFHNLESRLAIYDRIVQANSSDRNKYAKEEILFVQEYRNKLIQIHTAAKSREIPFRLTHNDTKFNNILLNEKDQAISIIDLDTVMPGLVHYDFGDALRIIASTAKEDEKNVDLIQINSIFLESFIRGYIDNAKDFLTPKEISLLPDAPAMMAFMIGLRFLSDYLDGDCYFKTQFESHNLQRAKAQFALVVKFISYIPEMTQFIQNLL</sequence>
<name>A0ABY6HQT7_9ARCH</name>
<reference evidence="2" key="1">
    <citation type="submission" date="2022-09" db="EMBL/GenBank/DDBJ databases">
        <title>Actin cytoskeleton and complex cell architecture in an #Asgard archaeon.</title>
        <authorList>
            <person name="Ponce Toledo R.I."/>
            <person name="Schleper C."/>
            <person name="Rodrigues Oliveira T."/>
            <person name="Wollweber F."/>
            <person name="Xu J."/>
            <person name="Rittmann S."/>
            <person name="Klingl A."/>
            <person name="Pilhofer M."/>
        </authorList>
    </citation>
    <scope>NUCLEOTIDE SEQUENCE</scope>
    <source>
        <strain evidence="2">B-35</strain>
    </source>
</reference>
<evidence type="ECO:0000313" key="2">
    <source>
        <dbReference type="EMBL" id="UYP44926.1"/>
    </source>
</evidence>
<dbReference type="InterPro" id="IPR000719">
    <property type="entry name" value="Prot_kinase_dom"/>
</dbReference>
<dbReference type="InterPro" id="IPR011009">
    <property type="entry name" value="Kinase-like_dom_sf"/>
</dbReference>
<accession>A0ABY6HQT7</accession>
<dbReference type="Proteomes" id="UP001208689">
    <property type="component" value="Chromosome"/>
</dbReference>
<proteinExistence type="predicted"/>
<dbReference type="Pfam" id="PF01636">
    <property type="entry name" value="APH"/>
    <property type="match status" value="1"/>
</dbReference>
<dbReference type="InterPro" id="IPR050249">
    <property type="entry name" value="Pseudomonas-type_ThrB"/>
</dbReference>
<keyword evidence="3" id="KW-1185">Reference proteome</keyword>
<feature type="domain" description="Protein kinase" evidence="1">
    <location>
        <begin position="23"/>
        <end position="368"/>
    </location>
</feature>
<dbReference type="Gene3D" id="3.90.1200.10">
    <property type="match status" value="1"/>
</dbReference>
<evidence type="ECO:0000313" key="3">
    <source>
        <dbReference type="Proteomes" id="UP001208689"/>
    </source>
</evidence>
<dbReference type="PROSITE" id="PS50011">
    <property type="entry name" value="PROTEIN_KINASE_DOM"/>
    <property type="match status" value="1"/>
</dbReference>
<protein>
    <recommendedName>
        <fullName evidence="1">Protein kinase domain-containing protein</fullName>
    </recommendedName>
</protein>
<dbReference type="SUPFAM" id="SSF56112">
    <property type="entry name" value="Protein kinase-like (PK-like)"/>
    <property type="match status" value="1"/>
</dbReference>
<gene>
    <name evidence="2" type="ORF">NEF87_001211</name>
</gene>
<dbReference type="InterPro" id="IPR002575">
    <property type="entry name" value="Aminoglycoside_PTrfase"/>
</dbReference>
<dbReference type="EMBL" id="CP104013">
    <property type="protein sequence ID" value="UYP44926.1"/>
    <property type="molecule type" value="Genomic_DNA"/>
</dbReference>
<dbReference type="PANTHER" id="PTHR21064:SF5">
    <property type="entry name" value="SLR1880 PROTEIN"/>
    <property type="match status" value="1"/>
</dbReference>
<dbReference type="PANTHER" id="PTHR21064">
    <property type="entry name" value="AMINOGLYCOSIDE PHOSPHOTRANSFERASE DOMAIN-CONTAINING PROTEIN-RELATED"/>
    <property type="match status" value="1"/>
</dbReference>
<evidence type="ECO:0000259" key="1">
    <source>
        <dbReference type="PROSITE" id="PS50011"/>
    </source>
</evidence>
<organism evidence="2 3">
    <name type="scientific">Candidatus Lokiarchaeum ossiferum</name>
    <dbReference type="NCBI Taxonomy" id="2951803"/>
    <lineage>
        <taxon>Archaea</taxon>
        <taxon>Promethearchaeati</taxon>
        <taxon>Promethearchaeota</taxon>
        <taxon>Promethearchaeia</taxon>
        <taxon>Promethearchaeales</taxon>
        <taxon>Promethearchaeaceae</taxon>
        <taxon>Candidatus Lokiarchaeum</taxon>
    </lineage>
</organism>